<dbReference type="InterPro" id="IPR042635">
    <property type="entry name" value="MEGF10/SREC1/2-like"/>
</dbReference>
<comment type="caution">
    <text evidence="4">The sequence shown here is derived from an EMBL/GenBank/DDBJ whole genome shotgun (WGS) entry which is preliminary data.</text>
</comment>
<evidence type="ECO:0000259" key="3">
    <source>
        <dbReference type="SMART" id="SM00181"/>
    </source>
</evidence>
<keyword evidence="5" id="KW-1185">Reference proteome</keyword>
<feature type="domain" description="EGF-like" evidence="3">
    <location>
        <begin position="353"/>
        <end position="385"/>
    </location>
</feature>
<protein>
    <submittedName>
        <fullName evidence="4">Multiple epidermal growth factor-like domains 10</fullName>
    </submittedName>
</protein>
<feature type="compositionally biased region" description="Polar residues" evidence="2">
    <location>
        <begin position="429"/>
        <end position="440"/>
    </location>
</feature>
<feature type="domain" description="EGF-like" evidence="3">
    <location>
        <begin position="86"/>
        <end position="123"/>
    </location>
</feature>
<reference evidence="4 5" key="1">
    <citation type="journal article" date="2021" name="Elife">
        <title>Chloroplast acquisition without the gene transfer in kleptoplastic sea slugs, Plakobranchus ocellatus.</title>
        <authorList>
            <person name="Maeda T."/>
            <person name="Takahashi S."/>
            <person name="Yoshida T."/>
            <person name="Shimamura S."/>
            <person name="Takaki Y."/>
            <person name="Nagai Y."/>
            <person name="Toyoda A."/>
            <person name="Suzuki Y."/>
            <person name="Arimoto A."/>
            <person name="Ishii H."/>
            <person name="Satoh N."/>
            <person name="Nishiyama T."/>
            <person name="Hasebe M."/>
            <person name="Maruyama T."/>
            <person name="Minagawa J."/>
            <person name="Obokata J."/>
            <person name="Shigenobu S."/>
        </authorList>
    </citation>
    <scope>NUCLEOTIDE SEQUENCE [LARGE SCALE GENOMIC DNA]</scope>
</reference>
<dbReference type="InterPro" id="IPR000742">
    <property type="entry name" value="EGF"/>
</dbReference>
<name>A0AAV4FBQ2_9GAST</name>
<dbReference type="AlphaFoldDB" id="A0AAV4FBQ2"/>
<dbReference type="Proteomes" id="UP000762676">
    <property type="component" value="Unassembled WGS sequence"/>
</dbReference>
<feature type="region of interest" description="Disordered" evidence="2">
    <location>
        <begin position="421"/>
        <end position="473"/>
    </location>
</feature>
<dbReference type="PANTHER" id="PTHR24043:SF8">
    <property type="entry name" value="EGF-LIKE DOMAIN-CONTAINING PROTEIN"/>
    <property type="match status" value="1"/>
</dbReference>
<evidence type="ECO:0000256" key="2">
    <source>
        <dbReference type="SAM" id="MobiDB-lite"/>
    </source>
</evidence>
<keyword evidence="1" id="KW-0245">EGF-like domain</keyword>
<evidence type="ECO:0000313" key="5">
    <source>
        <dbReference type="Proteomes" id="UP000762676"/>
    </source>
</evidence>
<evidence type="ECO:0000313" key="4">
    <source>
        <dbReference type="EMBL" id="GFR70822.1"/>
    </source>
</evidence>
<dbReference type="GO" id="GO:0005044">
    <property type="term" value="F:scavenger receptor activity"/>
    <property type="evidence" value="ECO:0007669"/>
    <property type="project" value="InterPro"/>
</dbReference>
<sequence length="569" mass="60577">MADECCNVRLANFKLTALSGASTDTIFTYDEPGTTQALYTVVPSPRISFPVSQVRFDLVSTNAILTLCEVLVYGETSCPAGRFGLACERQCNCANGGSCFIYSGGCPSGCATNYAGEDCYDCQAGKYGATCNQLCPTNCGGGNSCDRNTGACSQGCDPGYTGVQCRSKCDAGQYGIGCSRQCNSGCAGPDDACHHVNGTCDSCPAGKYGSYDCSLSCSANCVREDNACDRDNGDCDGGCVPGYWGYKCLNLCTSKCREQDNSCKLDNGDCSSCDPGFYGHLCTDPCSSSCGGQKNECYQNNGTCISCDPGFYGHLCTNPCSSSCGGQNNECYQNNGTCISCDPGTYGAGCLKRCSSNCGGIDKACDGSSGDCDICPAGYYGKTCSNSCSIHCAGSQNACNRDTGECSEGCDPGYTGTTLYKVSRDRSPKSANTDSVEECSQQQQHHQQQQREIGQVCSSHKPPIGRPSQNYHAKETSPEYVDLYEQGFDHYDSPKEIMRRYGEYETPQAVTVSAQGQDYVEPETVSSAAAEKATRTGTRVIQAARQEEDHGLFHSVMVHLRPVCTERYQ</sequence>
<proteinExistence type="predicted"/>
<feature type="domain" description="EGF-like" evidence="3">
    <location>
        <begin position="134"/>
        <end position="166"/>
    </location>
</feature>
<feature type="domain" description="EGF-like" evidence="3">
    <location>
        <begin position="285"/>
        <end position="317"/>
    </location>
</feature>
<feature type="domain" description="EGF-like" evidence="3">
    <location>
        <begin position="319"/>
        <end position="351"/>
    </location>
</feature>
<organism evidence="4 5">
    <name type="scientific">Elysia marginata</name>
    <dbReference type="NCBI Taxonomy" id="1093978"/>
    <lineage>
        <taxon>Eukaryota</taxon>
        <taxon>Metazoa</taxon>
        <taxon>Spiralia</taxon>
        <taxon>Lophotrochozoa</taxon>
        <taxon>Mollusca</taxon>
        <taxon>Gastropoda</taxon>
        <taxon>Heterobranchia</taxon>
        <taxon>Euthyneura</taxon>
        <taxon>Panpulmonata</taxon>
        <taxon>Sacoglossa</taxon>
        <taxon>Placobranchoidea</taxon>
        <taxon>Plakobranchidae</taxon>
        <taxon>Elysia</taxon>
    </lineage>
</organism>
<feature type="domain" description="EGF-like" evidence="3">
    <location>
        <begin position="247"/>
        <end position="283"/>
    </location>
</feature>
<accession>A0AAV4FBQ2</accession>
<dbReference type="SMART" id="SM00181">
    <property type="entry name" value="EGF"/>
    <property type="match status" value="6"/>
</dbReference>
<dbReference type="PANTHER" id="PTHR24043">
    <property type="entry name" value="SCAVENGER RECEPTOR CLASS F"/>
    <property type="match status" value="1"/>
</dbReference>
<dbReference type="EMBL" id="BMAT01000671">
    <property type="protein sequence ID" value="GFR70822.1"/>
    <property type="molecule type" value="Genomic_DNA"/>
</dbReference>
<gene>
    <name evidence="4" type="ORF">ElyMa_000337700</name>
</gene>
<evidence type="ECO:0000256" key="1">
    <source>
        <dbReference type="ARBA" id="ARBA00022536"/>
    </source>
</evidence>
<dbReference type="Gene3D" id="2.170.300.10">
    <property type="entry name" value="Tie2 ligand-binding domain superfamily"/>
    <property type="match status" value="1"/>
</dbReference>